<feature type="compositionally biased region" description="Acidic residues" evidence="2">
    <location>
        <begin position="506"/>
        <end position="517"/>
    </location>
</feature>
<feature type="compositionally biased region" description="Acidic residues" evidence="2">
    <location>
        <begin position="706"/>
        <end position="723"/>
    </location>
</feature>
<name>A0A8H6HN92_9AGAR</name>
<dbReference type="EMBL" id="JACGCI010000058">
    <property type="protein sequence ID" value="KAF6750150.1"/>
    <property type="molecule type" value="Genomic_DNA"/>
</dbReference>
<feature type="compositionally biased region" description="Gly residues" evidence="2">
    <location>
        <begin position="407"/>
        <end position="452"/>
    </location>
</feature>
<feature type="compositionally biased region" description="Low complexity" evidence="2">
    <location>
        <begin position="1205"/>
        <end position="1216"/>
    </location>
</feature>
<sequence>MDKNKPKRAPVKTDGPTLEETQADLLKLEILLAEASTWSHSTHDMYELRMKLVESSLSVTYWYINCDRSALSYSRRVAAWLQILLNNPPYYSTRQNIDFNLAPFAEPPFSNTPTAPTSNVPSNTPTAPTSNVPSNVSSNVPSNVPSNTPTAPTSSVPSNVPSNTPTAPTSNVPSNTQKMPGSRVVLESGVQGLVAALNASQGTGPAGVGNSGVGIPGEAGHGKSGGSGVGKGGAGDGGGLPMVRGSGVGKNGSAGQVAAVGSGVGRSGVGNGGGGAGAGLPSVGRSGVGNERVGGQVVTVGSGVGKSGVGNGGGGAGAGLPSVGRSGVGNERVGGQVGSVVSVLGKDGVQGEVQHRGLGNSGQGKGGLAAIGGLGAERKGVVGNVEAVGVGGSGVARREGGEVESAGVGGSGAKGEVGNDRSGGGGSKAGRGGIGRTLVTGGVGGGGVGGIAGTKDKGPEGEAEDDELPHPEGDEGWESQDEGESSGNDDGPRNGKKRKTPRSSEDEGQPEDYDTDGEPQRKRKKMNSRKSSKYHKDVVRGANGQILPDPGLGLRRFPRPCGRCARSKWLCLMSSTIEKACWNCARSKLQCAFSNGGAVDTGTEAESPGIRTSPKRSLKAIKKEFAEGTVHTVKSKMPRRKKKDGDSEKVAKGKGNGKGKGKEKSRAREADGEEEDEEIGVDEDVLEEKLPKGKGKGKGKARATEADDEEGDEGVEVDEDLVEEEEAQYRAAVKLSLQAKRRAEKQSREGPIASTSQIPPVPTTAVIAHPRVLQLAAPARRSRGRSTSSAETVKDPESHKHSQDDSNAMDVDTDPSRDGSKTVKGKGRAAVRRVTPAYEGEVPSESLRAEVSRLVEGRAATASHLRDLDAALKVVNRDYNIITRDLENIAELRQQVESLDLGQRASGARVDGMESRLDQARHLEPRISAVEAKIVDQTIDGAVVQALLSRLGQLEHTTGALGSRLGEMERQLAEVLAQKRERDDELLEKLAALDESLKAASGGIAGRDHVQASIAEHEARIEASLDHRFGELAATIAASQANTLQLLESTHGPTRDDLFLPAQSFNHGREDFSGYDRRSGNGGLVRMDLMGSEIAGQRDGGLDRGQNLLAGSSHANEQWEGQDGGNVANRASGQSVTSQSVPMPISGYGMSASLAGQARGHPASGPQHGSYAAGDSASLAGHAHGHAASGPQHGSYAPSDWGADSTLSSVPSNVSSIGNPQSQRKPHGGPY</sequence>
<evidence type="ECO:0000313" key="3">
    <source>
        <dbReference type="EMBL" id="KAF6750150.1"/>
    </source>
</evidence>
<feature type="compositionally biased region" description="Basic residues" evidence="2">
    <location>
        <begin position="521"/>
        <end position="533"/>
    </location>
</feature>
<reference evidence="3 4" key="1">
    <citation type="submission" date="2020-07" db="EMBL/GenBank/DDBJ databases">
        <title>Comparative genomics of pyrophilous fungi reveals a link between fire events and developmental genes.</title>
        <authorList>
            <consortium name="DOE Joint Genome Institute"/>
            <person name="Steindorff A.S."/>
            <person name="Carver A."/>
            <person name="Calhoun S."/>
            <person name="Stillman K."/>
            <person name="Liu H."/>
            <person name="Lipzen A."/>
            <person name="Pangilinan J."/>
            <person name="Labutti K."/>
            <person name="Bruns T.D."/>
            <person name="Grigoriev I.V."/>
        </authorList>
    </citation>
    <scope>NUCLEOTIDE SEQUENCE [LARGE SCALE GENOMIC DNA]</scope>
    <source>
        <strain evidence="3 4">CBS 144469</strain>
    </source>
</reference>
<accession>A0A8H6HN92</accession>
<feature type="compositionally biased region" description="Low complexity" evidence="2">
    <location>
        <begin position="128"/>
        <end position="166"/>
    </location>
</feature>
<dbReference type="AlphaFoldDB" id="A0A8H6HN92"/>
<feature type="compositionally biased region" description="Acidic residues" evidence="2">
    <location>
        <begin position="474"/>
        <end position="484"/>
    </location>
</feature>
<dbReference type="CDD" id="cd00067">
    <property type="entry name" value="GAL4"/>
    <property type="match status" value="1"/>
</dbReference>
<feature type="region of interest" description="Disordered" evidence="2">
    <location>
        <begin position="202"/>
        <end position="254"/>
    </location>
</feature>
<proteinExistence type="predicted"/>
<feature type="region of interest" description="Disordered" evidence="2">
    <location>
        <begin position="108"/>
        <end position="180"/>
    </location>
</feature>
<protein>
    <recommendedName>
        <fullName evidence="5">Zn(2)-C6 fungal-type domain-containing protein</fullName>
    </recommendedName>
</protein>
<evidence type="ECO:0008006" key="5">
    <source>
        <dbReference type="Google" id="ProtNLM"/>
    </source>
</evidence>
<feature type="region of interest" description="Disordered" evidence="2">
    <location>
        <begin position="598"/>
        <end position="617"/>
    </location>
</feature>
<feature type="compositionally biased region" description="Polar residues" evidence="2">
    <location>
        <begin position="167"/>
        <end position="179"/>
    </location>
</feature>
<comment type="caution">
    <text evidence="3">The sequence shown here is derived from an EMBL/GenBank/DDBJ whole genome shotgun (WGS) entry which is preliminary data.</text>
</comment>
<feature type="compositionally biased region" description="Basic and acidic residues" evidence="2">
    <location>
        <begin position="660"/>
        <end position="670"/>
    </location>
</feature>
<feature type="region of interest" description="Disordered" evidence="2">
    <location>
        <begin position="1116"/>
        <end position="1231"/>
    </location>
</feature>
<dbReference type="GO" id="GO:0008270">
    <property type="term" value="F:zinc ion binding"/>
    <property type="evidence" value="ECO:0007669"/>
    <property type="project" value="InterPro"/>
</dbReference>
<feature type="compositionally biased region" description="Basic residues" evidence="2">
    <location>
        <begin position="692"/>
        <end position="701"/>
    </location>
</feature>
<evidence type="ECO:0000313" key="4">
    <source>
        <dbReference type="Proteomes" id="UP000521943"/>
    </source>
</evidence>
<keyword evidence="4" id="KW-1185">Reference proteome</keyword>
<feature type="region of interest" description="Disordered" evidence="2">
    <location>
        <begin position="739"/>
        <end position="837"/>
    </location>
</feature>
<feature type="region of interest" description="Disordered" evidence="2">
    <location>
        <begin position="624"/>
        <end position="723"/>
    </location>
</feature>
<feature type="compositionally biased region" description="Basic residues" evidence="2">
    <location>
        <begin position="633"/>
        <end position="642"/>
    </location>
</feature>
<evidence type="ECO:0000256" key="1">
    <source>
        <dbReference type="SAM" id="Coils"/>
    </source>
</evidence>
<gene>
    <name evidence="3" type="ORF">DFP72DRAFT_851842</name>
</gene>
<evidence type="ECO:0000256" key="2">
    <source>
        <dbReference type="SAM" id="MobiDB-lite"/>
    </source>
</evidence>
<organism evidence="3 4">
    <name type="scientific">Ephemerocybe angulata</name>
    <dbReference type="NCBI Taxonomy" id="980116"/>
    <lineage>
        <taxon>Eukaryota</taxon>
        <taxon>Fungi</taxon>
        <taxon>Dikarya</taxon>
        <taxon>Basidiomycota</taxon>
        <taxon>Agaricomycotina</taxon>
        <taxon>Agaricomycetes</taxon>
        <taxon>Agaricomycetidae</taxon>
        <taxon>Agaricales</taxon>
        <taxon>Agaricineae</taxon>
        <taxon>Psathyrellaceae</taxon>
        <taxon>Ephemerocybe</taxon>
    </lineage>
</organism>
<feature type="compositionally biased region" description="Low complexity" evidence="2">
    <location>
        <begin position="1172"/>
        <end position="1195"/>
    </location>
</feature>
<dbReference type="GO" id="GO:0000981">
    <property type="term" value="F:DNA-binding transcription factor activity, RNA polymerase II-specific"/>
    <property type="evidence" value="ECO:0007669"/>
    <property type="project" value="InterPro"/>
</dbReference>
<keyword evidence="1" id="KW-0175">Coiled coil</keyword>
<feature type="region of interest" description="Disordered" evidence="2">
    <location>
        <begin position="394"/>
        <end position="544"/>
    </location>
</feature>
<feature type="compositionally biased region" description="Basic and acidic residues" evidence="2">
    <location>
        <begin position="792"/>
        <end position="804"/>
    </location>
</feature>
<feature type="coiled-coil region" evidence="1">
    <location>
        <begin position="965"/>
        <end position="996"/>
    </location>
</feature>
<dbReference type="Proteomes" id="UP000521943">
    <property type="component" value="Unassembled WGS sequence"/>
</dbReference>
<feature type="compositionally biased region" description="Acidic residues" evidence="2">
    <location>
        <begin position="671"/>
        <end position="686"/>
    </location>
</feature>
<dbReference type="InterPro" id="IPR001138">
    <property type="entry name" value="Zn2Cys6_DnaBD"/>
</dbReference>
<feature type="compositionally biased region" description="Polar residues" evidence="2">
    <location>
        <begin position="109"/>
        <end position="127"/>
    </location>
</feature>
<feature type="compositionally biased region" description="Gly residues" evidence="2">
    <location>
        <begin position="204"/>
        <end position="252"/>
    </location>
</feature>
<feature type="compositionally biased region" description="Polar residues" evidence="2">
    <location>
        <begin position="1129"/>
        <end position="1141"/>
    </location>
</feature>